<dbReference type="Proteomes" id="UP000053054">
    <property type="component" value="Unassembled WGS sequence"/>
</dbReference>
<dbReference type="NCBIfam" id="TIGR01490">
    <property type="entry name" value="HAD-SF-IB-hyp1"/>
    <property type="match status" value="1"/>
</dbReference>
<dbReference type="InterPro" id="IPR023214">
    <property type="entry name" value="HAD_sf"/>
</dbReference>
<dbReference type="InterPro" id="IPR050582">
    <property type="entry name" value="HAD-like_SerB"/>
</dbReference>
<dbReference type="PANTHER" id="PTHR43344">
    <property type="entry name" value="PHOSPHOSERINE PHOSPHATASE"/>
    <property type="match status" value="1"/>
</dbReference>
<accession>A0A0R2QRE6</accession>
<protein>
    <recommendedName>
        <fullName evidence="4">Haloacid dehalogenase</fullName>
    </recommendedName>
</protein>
<sequence>EINDGKYTGNLNGKLLHGKEKAIAITELTKARGINLQDCFAYSDSHNDLPLLSAVGHPRAINPEVISRFQKAATDFIGGHDVKEIRIIGEQIYSEFVSPSIWQGTIELAKEHLSSGDEVWLVTASPEDFANLIAERLGFTGAIGTKAEIKDGKYTGNLNGKLLHGKEKAIAITELTKARGINLQDCFAYSDSHNDLPLLSAVGHPRAINPDAKLRIIAFAQSWPVHDFRRLRWLNRFVGPFISRLAGFWVFSTSGIRRSSR</sequence>
<proteinExistence type="inferred from homology"/>
<evidence type="ECO:0000313" key="3">
    <source>
        <dbReference type="Proteomes" id="UP000053054"/>
    </source>
</evidence>
<comment type="similarity">
    <text evidence="1">Belongs to the HAD-like hydrolase superfamily. SerB family.</text>
</comment>
<dbReference type="SUPFAM" id="SSF56784">
    <property type="entry name" value="HAD-like"/>
    <property type="match status" value="2"/>
</dbReference>
<organism evidence="2 3">
    <name type="scientific">Actinobacteria bacterium BACL2 MAG-120820-bin50</name>
    <dbReference type="NCBI Taxonomy" id="1655570"/>
    <lineage>
        <taxon>Bacteria</taxon>
        <taxon>Bacillati</taxon>
        <taxon>Actinomycetota</taxon>
        <taxon>Actinomycetes</taxon>
        <taxon>Actinomycetes incertae sedis</taxon>
        <taxon>ac1 cluster</taxon>
    </lineage>
</organism>
<reference evidence="2 3" key="1">
    <citation type="submission" date="2015-10" db="EMBL/GenBank/DDBJ databases">
        <title>Metagenome-Assembled Genomes uncover a global brackish microbiome.</title>
        <authorList>
            <person name="Hugerth L.W."/>
            <person name="Larsson J."/>
            <person name="Alneberg J."/>
            <person name="Lindh M.V."/>
            <person name="Legrand C."/>
            <person name="Pinhassi J."/>
            <person name="Andersson A.F."/>
        </authorList>
    </citation>
    <scope>NUCLEOTIDE SEQUENCE [LARGE SCALE GENOMIC DNA]</scope>
    <source>
        <strain evidence="2">BACL2 MAG-120820-bin50</strain>
    </source>
</reference>
<evidence type="ECO:0000256" key="1">
    <source>
        <dbReference type="ARBA" id="ARBA00009184"/>
    </source>
</evidence>
<evidence type="ECO:0008006" key="4">
    <source>
        <dbReference type="Google" id="ProtNLM"/>
    </source>
</evidence>
<dbReference type="NCBIfam" id="TIGR01488">
    <property type="entry name" value="HAD-SF-IB"/>
    <property type="match status" value="1"/>
</dbReference>
<dbReference type="PANTHER" id="PTHR43344:SF15">
    <property type="entry name" value="PHOSPHOSERINE PHOSPHATASE SERB1"/>
    <property type="match status" value="1"/>
</dbReference>
<dbReference type="CDD" id="cd02612">
    <property type="entry name" value="HAD_PGPPase"/>
    <property type="match status" value="1"/>
</dbReference>
<dbReference type="Pfam" id="PF12710">
    <property type="entry name" value="HAD"/>
    <property type="match status" value="2"/>
</dbReference>
<dbReference type="InterPro" id="IPR036412">
    <property type="entry name" value="HAD-like_sf"/>
</dbReference>
<dbReference type="Gene3D" id="3.40.50.1000">
    <property type="entry name" value="HAD superfamily/HAD-like"/>
    <property type="match status" value="2"/>
</dbReference>
<feature type="non-terminal residue" evidence="2">
    <location>
        <position position="1"/>
    </location>
</feature>
<comment type="caution">
    <text evidence="2">The sequence shown here is derived from an EMBL/GenBank/DDBJ whole genome shotgun (WGS) entry which is preliminary data.</text>
</comment>
<name>A0A0R2QRE6_9ACTN</name>
<dbReference type="EMBL" id="LIAU01000246">
    <property type="protein sequence ID" value="KRO51602.1"/>
    <property type="molecule type" value="Genomic_DNA"/>
</dbReference>
<dbReference type="AlphaFoldDB" id="A0A0R2QRE6"/>
<dbReference type="InterPro" id="IPR006385">
    <property type="entry name" value="HAD_hydro_SerB1"/>
</dbReference>
<gene>
    <name evidence="2" type="ORF">ABR62_03360</name>
</gene>
<evidence type="ECO:0000313" key="2">
    <source>
        <dbReference type="EMBL" id="KRO51602.1"/>
    </source>
</evidence>